<evidence type="ECO:0000259" key="4">
    <source>
        <dbReference type="Pfam" id="PF06594"/>
    </source>
</evidence>
<accession>A0A892ZKB7</accession>
<sequence length="1101" mass="117527">MAANRYGGALFDHNNNGIRTATGWLGADDGFWVIDRNGDGIINNGSELFGDSTILADGSLAAHGFAALAEFDRNGDGKVNAEDEGFDQLRVWRDLNQDGISQADELFTLEAVGVQSLNLAYQNTRAGLGHGNVLAQSGSYETADGKQAKMGDVNFRFDAMFSRYIDPIELSDEQKQAANLQGLGRLRDLREAAALSDKLAAVLKAYTEADTKEAQQALLSDLIHKWAGTNPLYGTGVNFAAPNIRTDNEGVGLTPGQANGIRETGILHWPKEYIDAIDQTLIKIAALDAFTGLKSSTIYVTSAADILRFHGSAHSAFQSLSDSIYQGLLFQTRLKPYVEAVGFKVENNQFSLDYAPVAAAFGDVFAQNPQKAFVDLGEFLSMQSSLQVWPQGVQLFTEYVDYARQQDTLDAWLNLLGNKAVNALSTQQGGDGDDTLVGIGLLNGRDVLLGGAGDDVLIGGSGNDDLTGGSGNDTYVFARGFGHDVVYNHDTGSNRQDTIAFVGGIGAEDIALERNGNHLRIVLKEGGDSITVNNMFAGDVFTHHIDRITFEDGTVLSLSDITAALIKPTAGNDHLIGYATDDIINGLDGDDVIYGAAGNDILNGGNGNDDLQGGNGNDTLIGGAGDDILYGGDDNDILMGGSGNDKLQGGLGSDTYVFGQGFGQDEIINFNPGKADTDIIEFTEGIQQHHLSFRRHENSLLIKQTGTDNQITVLRYFDGDGDSDFQLTGIRFADGSQIGVEQVKALVQIPTNGDDTLYAYNSGSTLYGGRGNDTLIGADGEDKLIGADGEDKLIGGLGNNTLIGGKGNDILIGSQDKDTYIFNKGDGYDFVDPGTLLFGDVKDHIRFNNVALAEAHFQKHGNNLTITGYHGDDAVVVKDFFRIGGGNIKTIEFSDQTVQAARIGKTLPIEELGNSDSSVLRASIDNATLIGQAHDEHLIGRWGNETLIGGKGNDRLEGSFGDDTYVFGKGDGQDRIYDSGGQNDSLQFKGLAQQDLWFTRQGNHLEISVLGSNDKVTIENQFLWFFGNPNQIETIRLDNGAVLAGPAGAKLSECDGGVCTRPKRQLERAGADAAVCAAIGYGKSILAAKWAYGNFVSAMNV</sequence>
<name>A0A892ZKB7_9NEIS</name>
<evidence type="ECO:0000256" key="2">
    <source>
        <dbReference type="ARBA" id="ARBA00022525"/>
    </source>
</evidence>
<dbReference type="InterPro" id="IPR050557">
    <property type="entry name" value="RTX_toxin/Mannuronan_C5-epim"/>
</dbReference>
<evidence type="ECO:0000256" key="1">
    <source>
        <dbReference type="ARBA" id="ARBA00004613"/>
    </source>
</evidence>
<feature type="domain" description="Haemolysin-type calcium binding-related" evidence="4">
    <location>
        <begin position="518"/>
        <end position="559"/>
    </location>
</feature>
<dbReference type="PRINTS" id="PR00313">
    <property type="entry name" value="CABNDNGRPT"/>
</dbReference>
<evidence type="ECO:0000313" key="6">
    <source>
        <dbReference type="Proteomes" id="UP000653156"/>
    </source>
</evidence>
<dbReference type="InterPro" id="IPR001343">
    <property type="entry name" value="Hemolysn_Ca-bd"/>
</dbReference>
<dbReference type="KEGG" id="ptes:JQU52_00725"/>
<keyword evidence="2" id="KW-0964">Secreted</keyword>
<dbReference type="Pfam" id="PF06594">
    <property type="entry name" value="HCBP_related"/>
    <property type="match status" value="2"/>
</dbReference>
<comment type="subcellular location">
    <subcellularLocation>
        <location evidence="1">Secreted</location>
    </subcellularLocation>
</comment>
<keyword evidence="3" id="KW-0106">Calcium</keyword>
<feature type="domain" description="Haemolysin-type calcium binding-related" evidence="4">
    <location>
        <begin position="1004"/>
        <end position="1043"/>
    </location>
</feature>
<dbReference type="Proteomes" id="UP000653156">
    <property type="component" value="Chromosome"/>
</dbReference>
<organism evidence="5 6">
    <name type="scientific">Paralysiella testudinis</name>
    <dbReference type="NCBI Taxonomy" id="2809020"/>
    <lineage>
        <taxon>Bacteria</taxon>
        <taxon>Pseudomonadati</taxon>
        <taxon>Pseudomonadota</taxon>
        <taxon>Betaproteobacteria</taxon>
        <taxon>Neisseriales</taxon>
        <taxon>Neisseriaceae</taxon>
        <taxon>Paralysiella</taxon>
    </lineage>
</organism>
<dbReference type="EMBL" id="CP069798">
    <property type="protein sequence ID" value="QRQ82004.1"/>
    <property type="molecule type" value="Genomic_DNA"/>
</dbReference>
<protein>
    <recommendedName>
        <fullName evidence="4">Haemolysin-type calcium binding-related domain-containing protein</fullName>
    </recommendedName>
</protein>
<dbReference type="PROSITE" id="PS00330">
    <property type="entry name" value="HEMOLYSIN_CALCIUM"/>
    <property type="match status" value="4"/>
</dbReference>
<evidence type="ECO:0000313" key="5">
    <source>
        <dbReference type="EMBL" id="QRQ82004.1"/>
    </source>
</evidence>
<dbReference type="PANTHER" id="PTHR38340">
    <property type="entry name" value="S-LAYER PROTEIN"/>
    <property type="match status" value="1"/>
</dbReference>
<dbReference type="PANTHER" id="PTHR38340:SF1">
    <property type="entry name" value="S-LAYER PROTEIN"/>
    <property type="match status" value="1"/>
</dbReference>
<evidence type="ECO:0000256" key="3">
    <source>
        <dbReference type="ARBA" id="ARBA00022837"/>
    </source>
</evidence>
<dbReference type="Pfam" id="PF00353">
    <property type="entry name" value="HemolysinCabind"/>
    <property type="match status" value="6"/>
</dbReference>
<dbReference type="Gene3D" id="2.150.10.10">
    <property type="entry name" value="Serralysin-like metalloprotease, C-terminal"/>
    <property type="match status" value="4"/>
</dbReference>
<reference evidence="5" key="1">
    <citation type="submission" date="2021-02" db="EMBL/GenBank/DDBJ databases">
        <title>Neisseriaceae sp. 26B isolated from the cloaca of a Common Toad-headed Turtle (Mesoclemmys nasuta).</title>
        <authorList>
            <person name="Spergser J."/>
            <person name="Busse H.-J."/>
        </authorList>
    </citation>
    <scope>NUCLEOTIDE SEQUENCE</scope>
    <source>
        <strain evidence="5">26B</strain>
    </source>
</reference>
<gene>
    <name evidence="5" type="ORF">JQU52_00725</name>
</gene>
<dbReference type="InterPro" id="IPR011049">
    <property type="entry name" value="Serralysin-like_metalloprot_C"/>
</dbReference>
<dbReference type="RefSeq" id="WP_230339301.1">
    <property type="nucleotide sequence ID" value="NZ_CP069798.1"/>
</dbReference>
<dbReference type="InterPro" id="IPR018511">
    <property type="entry name" value="Hemolysin-typ_Ca-bd_CS"/>
</dbReference>
<dbReference type="GO" id="GO:0005509">
    <property type="term" value="F:calcium ion binding"/>
    <property type="evidence" value="ECO:0007669"/>
    <property type="project" value="InterPro"/>
</dbReference>
<dbReference type="GO" id="GO:0005576">
    <property type="term" value="C:extracellular region"/>
    <property type="evidence" value="ECO:0007669"/>
    <property type="project" value="UniProtKB-SubCell"/>
</dbReference>
<dbReference type="InterPro" id="IPR010566">
    <property type="entry name" value="Haemolys_ca-bd"/>
</dbReference>
<keyword evidence="6" id="KW-1185">Reference proteome</keyword>
<proteinExistence type="predicted"/>
<dbReference type="SUPFAM" id="SSF51120">
    <property type="entry name" value="beta-Roll"/>
    <property type="match status" value="4"/>
</dbReference>
<dbReference type="AlphaFoldDB" id="A0A892ZKB7"/>